<dbReference type="Proteomes" id="UP001234297">
    <property type="component" value="Chromosome 9"/>
</dbReference>
<name>A0ACC2KEJ5_PERAE</name>
<comment type="caution">
    <text evidence="1">The sequence shown here is derived from an EMBL/GenBank/DDBJ whole genome shotgun (WGS) entry which is preliminary data.</text>
</comment>
<protein>
    <submittedName>
        <fullName evidence="1">Uncharacterized protein</fullName>
    </submittedName>
</protein>
<organism evidence="1 2">
    <name type="scientific">Persea americana</name>
    <name type="common">Avocado</name>
    <dbReference type="NCBI Taxonomy" id="3435"/>
    <lineage>
        <taxon>Eukaryota</taxon>
        <taxon>Viridiplantae</taxon>
        <taxon>Streptophyta</taxon>
        <taxon>Embryophyta</taxon>
        <taxon>Tracheophyta</taxon>
        <taxon>Spermatophyta</taxon>
        <taxon>Magnoliopsida</taxon>
        <taxon>Magnoliidae</taxon>
        <taxon>Laurales</taxon>
        <taxon>Lauraceae</taxon>
        <taxon>Persea</taxon>
    </lineage>
</organism>
<proteinExistence type="predicted"/>
<gene>
    <name evidence="1" type="ORF">MRB53_028030</name>
</gene>
<reference evidence="1 2" key="1">
    <citation type="journal article" date="2022" name="Hortic Res">
        <title>A haplotype resolved chromosomal level avocado genome allows analysis of novel avocado genes.</title>
        <authorList>
            <person name="Nath O."/>
            <person name="Fletcher S.J."/>
            <person name="Hayward A."/>
            <person name="Shaw L.M."/>
            <person name="Masouleh A.K."/>
            <person name="Furtado A."/>
            <person name="Henry R.J."/>
            <person name="Mitter N."/>
        </authorList>
    </citation>
    <scope>NUCLEOTIDE SEQUENCE [LARGE SCALE GENOMIC DNA]</scope>
    <source>
        <strain evidence="2">cv. Hass</strain>
    </source>
</reference>
<sequence length="318" mass="35406">MHPKKQFPKQKLFLPSFLIINFQKPAGKYYFLLRLVLSLEDEAEEEEEQTLNYFNYFQRNIVMVIPPPVRPPRITKYLKPYVLKMHFTNKYVSAQVIHAPTATVASSASSQEKLLRPTMENTRDVAAAAKIGKILGERLLLQDIPAVTIFLKREQKYHGKVKAVIDSLREKEKTLNFMGLLDKLWDDTVAGPQPENGLSKLRKYSSFNYKPSSGKGPPDSSLCARSDRELGRSYSGDLSVDPVKVTRSIMILRPAGSPSAGNGSPPVSPATSPAGSTPPVSPFFGGRDPTRFRRKSASDAYERVVGTGSRIPSPPREL</sequence>
<evidence type="ECO:0000313" key="1">
    <source>
        <dbReference type="EMBL" id="KAJ8619501.1"/>
    </source>
</evidence>
<evidence type="ECO:0000313" key="2">
    <source>
        <dbReference type="Proteomes" id="UP001234297"/>
    </source>
</evidence>
<accession>A0ACC2KEJ5</accession>
<keyword evidence="2" id="KW-1185">Reference proteome</keyword>
<dbReference type="EMBL" id="CM056817">
    <property type="protein sequence ID" value="KAJ8619501.1"/>
    <property type="molecule type" value="Genomic_DNA"/>
</dbReference>